<protein>
    <submittedName>
        <fullName evidence="1">Uncharacterized protein</fullName>
    </submittedName>
</protein>
<sequence>MADRGKVVRGKFRLGEREFASAKEKTKEIRENIDKIRLKRDKRRSEQK</sequence>
<reference evidence="1 2" key="1">
    <citation type="submission" date="2022-09" db="EMBL/GenBank/DDBJ databases">
        <authorList>
            <person name="Han X.L."/>
            <person name="Wang Q."/>
            <person name="Lu T."/>
        </authorList>
    </citation>
    <scope>NUCLEOTIDE SEQUENCE [LARGE SCALE GENOMIC DNA]</scope>
    <source>
        <strain evidence="1 2">WQ 127069</strain>
    </source>
</reference>
<dbReference type="RefSeq" id="WP_262685202.1">
    <property type="nucleotide sequence ID" value="NZ_JAOQIO010000071.1"/>
</dbReference>
<comment type="caution">
    <text evidence="1">The sequence shown here is derived from an EMBL/GenBank/DDBJ whole genome shotgun (WGS) entry which is preliminary data.</text>
</comment>
<gene>
    <name evidence="1" type="ORF">OB236_17865</name>
</gene>
<evidence type="ECO:0000313" key="2">
    <source>
        <dbReference type="Proteomes" id="UP001652445"/>
    </source>
</evidence>
<dbReference type="Proteomes" id="UP001652445">
    <property type="component" value="Unassembled WGS sequence"/>
</dbReference>
<keyword evidence="2" id="KW-1185">Reference proteome</keyword>
<name>A0ABT2UH59_9BACL</name>
<accession>A0ABT2UH59</accession>
<dbReference type="EMBL" id="JAOQIO010000071">
    <property type="protein sequence ID" value="MCU6793973.1"/>
    <property type="molecule type" value="Genomic_DNA"/>
</dbReference>
<proteinExistence type="predicted"/>
<organism evidence="1 2">
    <name type="scientific">Paenibacillus baimaensis</name>
    <dbReference type="NCBI Taxonomy" id="2982185"/>
    <lineage>
        <taxon>Bacteria</taxon>
        <taxon>Bacillati</taxon>
        <taxon>Bacillota</taxon>
        <taxon>Bacilli</taxon>
        <taxon>Bacillales</taxon>
        <taxon>Paenibacillaceae</taxon>
        <taxon>Paenibacillus</taxon>
    </lineage>
</organism>
<evidence type="ECO:0000313" key="1">
    <source>
        <dbReference type="EMBL" id="MCU6793973.1"/>
    </source>
</evidence>